<dbReference type="Gene3D" id="3.40.960.10">
    <property type="entry name" value="VSR Endonuclease"/>
    <property type="match status" value="1"/>
</dbReference>
<reference evidence="2 3" key="1">
    <citation type="submission" date="2014-08" db="EMBL/GenBank/DDBJ databases">
        <title>Complete genome sequence of Corynebacterium ureicelerivorans DSM 45051, a lipophilic and urea-splitting isolate from a blood culture of a septicaemia patient.</title>
        <authorList>
            <person name="Tippelt A."/>
            <person name="Albersmeier A."/>
            <person name="Brinkrolf K."/>
            <person name="Ruckert C."/>
            <person name="Tauch A."/>
        </authorList>
    </citation>
    <scope>NUCLEOTIDE SEQUENCE [LARGE SCALE GENOMIC DNA]</scope>
    <source>
        <strain evidence="2 3">IMMIB RIV-2301</strain>
    </source>
</reference>
<proteinExistence type="predicted"/>
<evidence type="ECO:0000259" key="1">
    <source>
        <dbReference type="Pfam" id="PF04480"/>
    </source>
</evidence>
<dbReference type="SUPFAM" id="SSF52980">
    <property type="entry name" value="Restriction endonuclease-like"/>
    <property type="match status" value="1"/>
</dbReference>
<dbReference type="EMBL" id="CP009215">
    <property type="protein sequence ID" value="AIL97327.1"/>
    <property type="molecule type" value="Genomic_DNA"/>
</dbReference>
<dbReference type="Pfam" id="PF04480">
    <property type="entry name" value="DUF559"/>
    <property type="match status" value="1"/>
</dbReference>
<evidence type="ECO:0000313" key="3">
    <source>
        <dbReference type="Proteomes" id="UP000028939"/>
    </source>
</evidence>
<accession>A0A077HRQ6</accession>
<keyword evidence="3" id="KW-1185">Reference proteome</keyword>
<dbReference type="RefSeq" id="WP_038612641.1">
    <property type="nucleotide sequence ID" value="NZ_CP009215.1"/>
</dbReference>
<name>A0A077HRQ6_9CORY</name>
<dbReference type="STRING" id="401472.CUREI_08520"/>
<dbReference type="HOGENOM" id="CLU_052626_1_0_11"/>
<organism evidence="2 3">
    <name type="scientific">Corynebacterium ureicelerivorans</name>
    <dbReference type="NCBI Taxonomy" id="401472"/>
    <lineage>
        <taxon>Bacteria</taxon>
        <taxon>Bacillati</taxon>
        <taxon>Actinomycetota</taxon>
        <taxon>Actinomycetes</taxon>
        <taxon>Mycobacteriales</taxon>
        <taxon>Corynebacteriaceae</taxon>
        <taxon>Corynebacterium</taxon>
    </lineage>
</organism>
<dbReference type="AlphaFoldDB" id="A0A077HRQ6"/>
<gene>
    <name evidence="2" type="ORF">CUREI_08520</name>
</gene>
<sequence length="339" mass="38654">MKDTRKNELREKLVDVRRVSSIDTETHRRISEGELVQLTKSMYFCAETWKKLKEHEQAFLKCYAAGCQSRKAVLIDCSAARLNGVWTIARNQPVTLAVPNGRPASTNGGWTGYEYRHRRIPEADIIHDRPVRYTDAIRTAVDIARERGVCEGVVAFDSVLCGHGDEMYQELLHRFRATIARLAGTKGIANAREALPLSTRLSDSPYESLLRLILDAHGVPYRIQAAIGRYRVDFLIGENTVVEVDGWLKYEEVPHKVLAKQRVRDDWLAEHGYKVLHFYTEDFWGDEGDLIQRIRNAWPVAQNLLPVRVQPKHYVPNGPGRSVVLPLDLQEAVDILHKP</sequence>
<feature type="domain" description="DUF559" evidence="1">
    <location>
        <begin position="217"/>
        <end position="295"/>
    </location>
</feature>
<dbReference type="InterPro" id="IPR007569">
    <property type="entry name" value="DUF559"/>
</dbReference>
<dbReference type="InterPro" id="IPR011335">
    <property type="entry name" value="Restrct_endonuc-II-like"/>
</dbReference>
<protein>
    <recommendedName>
        <fullName evidence="1">DUF559 domain-containing protein</fullName>
    </recommendedName>
</protein>
<evidence type="ECO:0000313" key="2">
    <source>
        <dbReference type="EMBL" id="AIL97327.1"/>
    </source>
</evidence>
<dbReference type="OrthoDB" id="4775361at2"/>
<dbReference type="Proteomes" id="UP000028939">
    <property type="component" value="Chromosome"/>
</dbReference>
<dbReference type="KEGG" id="cuv:CUREI_08520"/>